<evidence type="ECO:0000313" key="3">
    <source>
        <dbReference type="EMBL" id="CAA9229542.1"/>
    </source>
</evidence>
<proteinExistence type="predicted"/>
<dbReference type="Pfam" id="PF06439">
    <property type="entry name" value="3keto-disac_hyd"/>
    <property type="match status" value="1"/>
</dbReference>
<gene>
    <name evidence="3" type="ORF">AVDCRST_MAG95-925</name>
</gene>
<reference evidence="3" key="1">
    <citation type="submission" date="2020-02" db="EMBL/GenBank/DDBJ databases">
        <authorList>
            <person name="Meier V. D."/>
        </authorList>
    </citation>
    <scope>NUCLEOTIDE SEQUENCE</scope>
    <source>
        <strain evidence="3">AVDCRST_MAG95</strain>
    </source>
</reference>
<dbReference type="GO" id="GO:0016787">
    <property type="term" value="F:hydrolase activity"/>
    <property type="evidence" value="ECO:0007669"/>
    <property type="project" value="InterPro"/>
</dbReference>
<accession>A0A6J4HP60</accession>
<organism evidence="3">
    <name type="scientific">uncultured Adhaeribacter sp</name>
    <dbReference type="NCBI Taxonomy" id="448109"/>
    <lineage>
        <taxon>Bacteria</taxon>
        <taxon>Pseudomonadati</taxon>
        <taxon>Bacteroidota</taxon>
        <taxon>Cytophagia</taxon>
        <taxon>Cytophagales</taxon>
        <taxon>Hymenobacteraceae</taxon>
        <taxon>Adhaeribacter</taxon>
        <taxon>environmental samples</taxon>
    </lineage>
</organism>
<feature type="chain" id="PRO_5026998383" description="3-keto-alpha-glucoside-1,2-lyase/3-keto-2-hydroxy-glucal hydratase domain-containing protein" evidence="1">
    <location>
        <begin position="19"/>
        <end position="235"/>
    </location>
</feature>
<feature type="signal peptide" evidence="1">
    <location>
        <begin position="1"/>
        <end position="18"/>
    </location>
</feature>
<sequence length="235" mass="26068">MGFKLLACSILLSVVAWTKPPQIPAGFRSIFNGKNLQGWHISRTTHQGTTPSCRVENNAIVLTQQPFGQGGVLLTDKKYRNFDLYLEAKIDSFTNGGIFIRSSESGMAYQIELDEAAGSTGSLLGERMPVSQTTAAKDKAKVWRANDWNAFRIRMVGAIPRITLWINGLQMWDVKQPQNDFIAGATAGMIGFQSHWTALYSPTVVSWNILDSWAPGAAHRFRNIAIKELPPDLKE</sequence>
<feature type="domain" description="3-keto-alpha-glucoside-1,2-lyase/3-keto-2-hydroxy-glucal hydratase" evidence="2">
    <location>
        <begin position="26"/>
        <end position="227"/>
    </location>
</feature>
<dbReference type="AlphaFoldDB" id="A0A6J4HP60"/>
<dbReference type="Gene3D" id="2.60.120.560">
    <property type="entry name" value="Exo-inulinase, domain 1"/>
    <property type="match status" value="1"/>
</dbReference>
<keyword evidence="1" id="KW-0732">Signal</keyword>
<dbReference type="InterPro" id="IPR010496">
    <property type="entry name" value="AL/BT2_dom"/>
</dbReference>
<evidence type="ECO:0000256" key="1">
    <source>
        <dbReference type="SAM" id="SignalP"/>
    </source>
</evidence>
<protein>
    <recommendedName>
        <fullName evidence="2">3-keto-alpha-glucoside-1,2-lyase/3-keto-2-hydroxy-glucal hydratase domain-containing protein</fullName>
    </recommendedName>
</protein>
<name>A0A6J4HP60_9BACT</name>
<dbReference type="EMBL" id="CADCTJ010000295">
    <property type="protein sequence ID" value="CAA9229542.1"/>
    <property type="molecule type" value="Genomic_DNA"/>
</dbReference>
<evidence type="ECO:0000259" key="2">
    <source>
        <dbReference type="Pfam" id="PF06439"/>
    </source>
</evidence>